<protein>
    <submittedName>
        <fullName evidence="2">Predicted lactoylglutathione lyase</fullName>
    </submittedName>
</protein>
<dbReference type="Proteomes" id="UP000199391">
    <property type="component" value="Unassembled WGS sequence"/>
</dbReference>
<sequence length="124" mass="13404">MIDHASIGTRDLARSTGFYTACLATLGYTLQHGDVSQSIYGADGRWSFALYPAPQDAVLAGSRAHIAFTAPSREAACAFYEAAMARGAGKLREPGPRPDINDAYYGLMIQDPDAHSIEVVHWSR</sequence>
<keyword evidence="2" id="KW-0456">Lyase</keyword>
<feature type="domain" description="VOC" evidence="1">
    <location>
        <begin position="1"/>
        <end position="122"/>
    </location>
</feature>
<dbReference type="PANTHER" id="PTHR35006:SF2">
    <property type="entry name" value="GLYOXALASE FAMILY PROTEIN (AFU_ORTHOLOGUE AFUA_5G14830)"/>
    <property type="match status" value="1"/>
</dbReference>
<dbReference type="InterPro" id="IPR037523">
    <property type="entry name" value="VOC_core"/>
</dbReference>
<dbReference type="PROSITE" id="PS51819">
    <property type="entry name" value="VOC"/>
    <property type="match status" value="1"/>
</dbReference>
<evidence type="ECO:0000259" key="1">
    <source>
        <dbReference type="PROSITE" id="PS51819"/>
    </source>
</evidence>
<dbReference type="Pfam" id="PF00903">
    <property type="entry name" value="Glyoxalase"/>
    <property type="match status" value="1"/>
</dbReference>
<dbReference type="PANTHER" id="PTHR35006">
    <property type="entry name" value="GLYOXALASE FAMILY PROTEIN (AFU_ORTHOLOGUE AFUA_5G14830)"/>
    <property type="match status" value="1"/>
</dbReference>
<dbReference type="RefSeq" id="WP_177307297.1">
    <property type="nucleotide sequence ID" value="NZ_FPBO01000016.1"/>
</dbReference>
<dbReference type="InterPro" id="IPR004360">
    <property type="entry name" value="Glyas_Fos-R_dOase_dom"/>
</dbReference>
<organism evidence="2 3">
    <name type="scientific">Pseudoduganella namucuonensis</name>
    <dbReference type="NCBI Taxonomy" id="1035707"/>
    <lineage>
        <taxon>Bacteria</taxon>
        <taxon>Pseudomonadati</taxon>
        <taxon>Pseudomonadota</taxon>
        <taxon>Betaproteobacteria</taxon>
        <taxon>Burkholderiales</taxon>
        <taxon>Oxalobacteraceae</taxon>
        <taxon>Telluria group</taxon>
        <taxon>Pseudoduganella</taxon>
    </lineage>
</organism>
<evidence type="ECO:0000313" key="3">
    <source>
        <dbReference type="Proteomes" id="UP000199391"/>
    </source>
</evidence>
<dbReference type="SUPFAM" id="SSF54593">
    <property type="entry name" value="Glyoxalase/Bleomycin resistance protein/Dihydroxybiphenyl dioxygenase"/>
    <property type="match status" value="1"/>
</dbReference>
<accession>A0A1I7KDC9</accession>
<dbReference type="STRING" id="1035707.SAMN05216552_101670"/>
<name>A0A1I7KDC9_9BURK</name>
<dbReference type="GO" id="GO:0016829">
    <property type="term" value="F:lyase activity"/>
    <property type="evidence" value="ECO:0007669"/>
    <property type="project" value="UniProtKB-KW"/>
</dbReference>
<dbReference type="Gene3D" id="3.10.180.10">
    <property type="entry name" value="2,3-Dihydroxybiphenyl 1,2-Dioxygenase, domain 1"/>
    <property type="match status" value="1"/>
</dbReference>
<dbReference type="AlphaFoldDB" id="A0A1I7KDC9"/>
<proteinExistence type="predicted"/>
<dbReference type="EMBL" id="FPBO01000016">
    <property type="protein sequence ID" value="SFU95340.1"/>
    <property type="molecule type" value="Genomic_DNA"/>
</dbReference>
<dbReference type="InterPro" id="IPR029068">
    <property type="entry name" value="Glyas_Bleomycin-R_OHBP_Dase"/>
</dbReference>
<reference evidence="3" key="1">
    <citation type="submission" date="2016-10" db="EMBL/GenBank/DDBJ databases">
        <authorList>
            <person name="Varghese N."/>
            <person name="Submissions S."/>
        </authorList>
    </citation>
    <scope>NUCLEOTIDE SEQUENCE [LARGE SCALE GENOMIC DNA]</scope>
    <source>
        <strain evidence="3">CGMCC 1.11014</strain>
    </source>
</reference>
<gene>
    <name evidence="2" type="ORF">SAMN05216552_101670</name>
</gene>
<keyword evidence="3" id="KW-1185">Reference proteome</keyword>
<dbReference type="CDD" id="cd07262">
    <property type="entry name" value="VOC_like"/>
    <property type="match status" value="1"/>
</dbReference>
<evidence type="ECO:0000313" key="2">
    <source>
        <dbReference type="EMBL" id="SFU95340.1"/>
    </source>
</evidence>